<evidence type="ECO:0000313" key="3">
    <source>
        <dbReference type="EMBL" id="QNN58042.1"/>
    </source>
</evidence>
<keyword evidence="4" id="KW-1185">Reference proteome</keyword>
<keyword evidence="1" id="KW-1133">Transmembrane helix</keyword>
<evidence type="ECO:0000313" key="4">
    <source>
        <dbReference type="Proteomes" id="UP000515811"/>
    </source>
</evidence>
<dbReference type="EMBL" id="CP060714">
    <property type="protein sequence ID" value="QNN58042.1"/>
    <property type="molecule type" value="Genomic_DNA"/>
</dbReference>
<evidence type="ECO:0000256" key="1">
    <source>
        <dbReference type="SAM" id="Phobius"/>
    </source>
</evidence>
<gene>
    <name evidence="3" type="ORF">H9K76_04005</name>
</gene>
<feature type="domain" description="Putative zinc-ribbon" evidence="2">
    <location>
        <begin position="3"/>
        <end position="27"/>
    </location>
</feature>
<dbReference type="RefSeq" id="WP_187598287.1">
    <property type="nucleotide sequence ID" value="NZ_CP060714.1"/>
</dbReference>
<accession>A0A7G9RR17</accession>
<reference evidence="3 4" key="1">
    <citation type="submission" date="2020-08" db="EMBL/GenBank/DDBJ databases">
        <title>Genome sequence of Diaphorobacter ruginosibacter DSM 27467T.</title>
        <authorList>
            <person name="Hyun D.-W."/>
            <person name="Bae J.-W."/>
        </authorList>
    </citation>
    <scope>NUCLEOTIDE SEQUENCE [LARGE SCALE GENOMIC DNA]</scope>
    <source>
        <strain evidence="3 4">DSM 27467</strain>
    </source>
</reference>
<sequence length="82" mass="8599">MALVTCPECGHTISTQAAACPSCGYVLRNTAGDDGVRGALQSPKVWSTALLALGAWLVTPWIARLIVAIAVCVLAYFMFTGK</sequence>
<dbReference type="Proteomes" id="UP000515811">
    <property type="component" value="Chromosome"/>
</dbReference>
<keyword evidence="1" id="KW-0812">Transmembrane</keyword>
<dbReference type="AlphaFoldDB" id="A0A7G9RR17"/>
<feature type="transmembrane region" description="Helical" evidence="1">
    <location>
        <begin position="61"/>
        <end position="79"/>
    </location>
</feature>
<organism evidence="3 4">
    <name type="scientific">Diaphorobacter ruginosibacter</name>
    <dbReference type="NCBI Taxonomy" id="1715720"/>
    <lineage>
        <taxon>Bacteria</taxon>
        <taxon>Pseudomonadati</taxon>
        <taxon>Pseudomonadota</taxon>
        <taxon>Betaproteobacteria</taxon>
        <taxon>Burkholderiales</taxon>
        <taxon>Comamonadaceae</taxon>
        <taxon>Diaphorobacter</taxon>
    </lineage>
</organism>
<evidence type="ECO:0000259" key="2">
    <source>
        <dbReference type="Pfam" id="PF13248"/>
    </source>
</evidence>
<name>A0A7G9RR17_9BURK</name>
<dbReference type="InterPro" id="IPR059113">
    <property type="entry name" value="Znf_ribbon"/>
</dbReference>
<proteinExistence type="predicted"/>
<dbReference type="KEGG" id="drg:H9K76_04005"/>
<keyword evidence="1" id="KW-0472">Membrane</keyword>
<dbReference type="Pfam" id="PF13248">
    <property type="entry name" value="Zn_ribbon_3"/>
    <property type="match status" value="1"/>
</dbReference>
<protein>
    <submittedName>
        <fullName evidence="3">Zinc ribbon domain-containing protein</fullName>
    </submittedName>
</protein>